<dbReference type="STRING" id="857265.WG78_11000"/>
<dbReference type="EMBL" id="LAQT01000008">
    <property type="protein sequence ID" value="KPC53013.1"/>
    <property type="molecule type" value="Genomic_DNA"/>
</dbReference>
<name>A0A0N0GNY5_9NEIS</name>
<comment type="caution">
    <text evidence="1">The sequence shown here is derived from an EMBL/GenBank/DDBJ whole genome shotgun (WGS) entry which is preliminary data.</text>
</comment>
<organism evidence="1 2">
    <name type="scientific">Amantichitinum ursilacus</name>
    <dbReference type="NCBI Taxonomy" id="857265"/>
    <lineage>
        <taxon>Bacteria</taxon>
        <taxon>Pseudomonadati</taxon>
        <taxon>Pseudomonadota</taxon>
        <taxon>Betaproteobacteria</taxon>
        <taxon>Neisseriales</taxon>
        <taxon>Chitinibacteraceae</taxon>
        <taxon>Amantichitinum</taxon>
    </lineage>
</organism>
<evidence type="ECO:0000313" key="1">
    <source>
        <dbReference type="EMBL" id="KPC53013.1"/>
    </source>
</evidence>
<dbReference type="Proteomes" id="UP000037939">
    <property type="component" value="Unassembled WGS sequence"/>
</dbReference>
<gene>
    <name evidence="1" type="ORF">WG78_11000</name>
</gene>
<keyword evidence="2" id="KW-1185">Reference proteome</keyword>
<protein>
    <submittedName>
        <fullName evidence="1">Uncharacterized protein</fullName>
    </submittedName>
</protein>
<reference evidence="1 2" key="1">
    <citation type="submission" date="2015-07" db="EMBL/GenBank/DDBJ databases">
        <title>Draft genome sequence of the Amantichitinum ursilacus IGB-41, a new chitin-degrading bacterium.</title>
        <authorList>
            <person name="Kirstahler P."/>
            <person name="Guenther M."/>
            <person name="Grumaz C."/>
            <person name="Rupp S."/>
            <person name="Zibek S."/>
            <person name="Sohn K."/>
        </authorList>
    </citation>
    <scope>NUCLEOTIDE SEQUENCE [LARGE SCALE GENOMIC DNA]</scope>
    <source>
        <strain evidence="1 2">IGB-41</strain>
    </source>
</reference>
<proteinExistence type="predicted"/>
<evidence type="ECO:0000313" key="2">
    <source>
        <dbReference type="Proteomes" id="UP000037939"/>
    </source>
</evidence>
<accession>A0A0N0GNY5</accession>
<sequence length="161" mass="17712">MIGLGGLWYFVLGRRKIMIQYIADRLNKWGSWCRRFEDGGLGFGNSVLARYGEPGSGGGGGLMGIVDADMLELDHIVVCLPDALREAVNQCHRMPGTKEQHAQACGCAVRTYFDRVHKAHVLVTEALQVGVGDVPELKPGLARLKLRVERLKENSFDCLTA</sequence>
<dbReference type="AlphaFoldDB" id="A0A0N0GNY5"/>